<protein>
    <submittedName>
        <fullName evidence="1">Uncharacterized protein</fullName>
    </submittedName>
</protein>
<gene>
    <name evidence="1" type="ORF">UU72_C0026G0004</name>
</gene>
<dbReference type="AlphaFoldDB" id="A0A0G0WVN3"/>
<name>A0A0G0WVN3_UNCKA</name>
<comment type="caution">
    <text evidence="1">The sequence shown here is derived from an EMBL/GenBank/DDBJ whole genome shotgun (WGS) entry which is preliminary data.</text>
</comment>
<proteinExistence type="predicted"/>
<evidence type="ECO:0000313" key="2">
    <source>
        <dbReference type="Proteomes" id="UP000034163"/>
    </source>
</evidence>
<sequence>MIDGYELFRPTEEEMLSTYSAAVESITSGENLQPLDLGPVKSSVLEALQGKYADLSYDYSQPPYEIELEGGKKGYILMDRGGVITDRDNEVLVPALNNCTCFIAELEDSNSRMVFHSNYLYYAQVFAQALQNKRSIRCIFFGERRY</sequence>
<dbReference type="Proteomes" id="UP000034163">
    <property type="component" value="Unassembled WGS sequence"/>
</dbReference>
<organism evidence="1 2">
    <name type="scientific">candidate division WWE3 bacterium GW2011_GWB1_41_6</name>
    <dbReference type="NCBI Taxonomy" id="1619112"/>
    <lineage>
        <taxon>Bacteria</taxon>
        <taxon>Katanobacteria</taxon>
    </lineage>
</organism>
<dbReference type="EMBL" id="LCBS01000026">
    <property type="protein sequence ID" value="KKS16172.1"/>
    <property type="molecule type" value="Genomic_DNA"/>
</dbReference>
<reference evidence="1 2" key="1">
    <citation type="journal article" date="2015" name="Nature">
        <title>rRNA introns, odd ribosomes, and small enigmatic genomes across a large radiation of phyla.</title>
        <authorList>
            <person name="Brown C.T."/>
            <person name="Hug L.A."/>
            <person name="Thomas B.C."/>
            <person name="Sharon I."/>
            <person name="Castelle C.J."/>
            <person name="Singh A."/>
            <person name="Wilkins M.J."/>
            <person name="Williams K.H."/>
            <person name="Banfield J.F."/>
        </authorList>
    </citation>
    <scope>NUCLEOTIDE SEQUENCE [LARGE SCALE GENOMIC DNA]</scope>
</reference>
<accession>A0A0G0WVN3</accession>
<evidence type="ECO:0000313" key="1">
    <source>
        <dbReference type="EMBL" id="KKS16172.1"/>
    </source>
</evidence>